<evidence type="ECO:0000256" key="1">
    <source>
        <dbReference type="SAM" id="Phobius"/>
    </source>
</evidence>
<feature type="domain" description="Heparan-alpha-glucosaminide N-acetyltransferase catalytic" evidence="2">
    <location>
        <begin position="14"/>
        <end position="240"/>
    </location>
</feature>
<comment type="caution">
    <text evidence="3">The sequence shown here is derived from an EMBL/GenBank/DDBJ whole genome shotgun (WGS) entry which is preliminary data.</text>
</comment>
<dbReference type="Proteomes" id="UP001143747">
    <property type="component" value="Unassembled WGS sequence"/>
</dbReference>
<keyword evidence="1" id="KW-0812">Transmembrane</keyword>
<feature type="transmembrane region" description="Helical" evidence="1">
    <location>
        <begin position="186"/>
        <end position="204"/>
    </location>
</feature>
<dbReference type="EMBL" id="JAKELO010000002">
    <property type="protein sequence ID" value="MDE4907470.1"/>
    <property type="molecule type" value="Genomic_DNA"/>
</dbReference>
<sequence>MEQAENIQTRPKSRFWEIDAARGIAIIMMVTYHLLFDLVYFGVADIAITSGFWRAFALTCACTFVFLVGLSLHISRERAIQKGVKGSALVQKFLMRGAFILALGCGITLVTWYVIGGGYILFGILHLIGLSICLAPLFFPLQKKNLIAGVIVLALGLVVTGTVGPLWLAWLGIHPAGFYSVDYEPLIPWFGLVLLGLGAGAYLYPKGRPLRQIRQPCPPVTNLLATAGRHSLLIYIIHQPVLILLMVVAGIIPPETFGIF</sequence>
<dbReference type="InterPro" id="IPR012429">
    <property type="entry name" value="HGSNAT_cat"/>
</dbReference>
<dbReference type="AlphaFoldDB" id="A0A9Q4KUH9"/>
<dbReference type="Pfam" id="PF07786">
    <property type="entry name" value="HGSNAT_cat"/>
    <property type="match status" value="1"/>
</dbReference>
<reference evidence="3" key="1">
    <citation type="submission" date="2022-01" db="EMBL/GenBank/DDBJ databases">
        <title>Draft genome of Methanogenium marinum DSM 15558.</title>
        <authorList>
            <person name="Chen S.-C."/>
            <person name="You Y.-T."/>
        </authorList>
    </citation>
    <scope>NUCLEOTIDE SEQUENCE</scope>
    <source>
        <strain evidence="3">DSM 15558</strain>
    </source>
</reference>
<name>A0A9Q4KUH9_9EURY</name>
<feature type="transmembrane region" description="Helical" evidence="1">
    <location>
        <begin position="232"/>
        <end position="252"/>
    </location>
</feature>
<keyword evidence="4" id="KW-1185">Reference proteome</keyword>
<evidence type="ECO:0000313" key="4">
    <source>
        <dbReference type="Proteomes" id="UP001143747"/>
    </source>
</evidence>
<accession>A0A9Q4KUH9</accession>
<proteinExistence type="predicted"/>
<feature type="transmembrane region" description="Helical" evidence="1">
    <location>
        <begin position="93"/>
        <end position="113"/>
    </location>
</feature>
<evidence type="ECO:0000259" key="2">
    <source>
        <dbReference type="Pfam" id="PF07786"/>
    </source>
</evidence>
<evidence type="ECO:0000313" key="3">
    <source>
        <dbReference type="EMBL" id="MDE4907470.1"/>
    </source>
</evidence>
<feature type="transmembrane region" description="Helical" evidence="1">
    <location>
        <begin position="20"/>
        <end position="40"/>
    </location>
</feature>
<feature type="transmembrane region" description="Helical" evidence="1">
    <location>
        <begin position="146"/>
        <end position="170"/>
    </location>
</feature>
<gene>
    <name evidence="3" type="ORF">L0665_02405</name>
</gene>
<feature type="transmembrane region" description="Helical" evidence="1">
    <location>
        <begin position="52"/>
        <end position="72"/>
    </location>
</feature>
<keyword evidence="1" id="KW-1133">Transmembrane helix</keyword>
<feature type="transmembrane region" description="Helical" evidence="1">
    <location>
        <begin position="119"/>
        <end position="139"/>
    </location>
</feature>
<organism evidence="3 4">
    <name type="scientific">Methanogenium marinum</name>
    <dbReference type="NCBI Taxonomy" id="348610"/>
    <lineage>
        <taxon>Archaea</taxon>
        <taxon>Methanobacteriati</taxon>
        <taxon>Methanobacteriota</taxon>
        <taxon>Stenosarchaea group</taxon>
        <taxon>Methanomicrobia</taxon>
        <taxon>Methanomicrobiales</taxon>
        <taxon>Methanomicrobiaceae</taxon>
        <taxon>Methanogenium</taxon>
    </lineage>
</organism>
<protein>
    <submittedName>
        <fullName evidence="3">DUF1624 domain-containing protein</fullName>
    </submittedName>
</protein>
<dbReference type="RefSeq" id="WP_274924121.1">
    <property type="nucleotide sequence ID" value="NZ_JAKELO010000002.1"/>
</dbReference>
<keyword evidence="1" id="KW-0472">Membrane</keyword>